<proteinExistence type="predicted"/>
<reference evidence="8 9" key="1">
    <citation type="submission" date="2016-03" db="EMBL/GenBank/DDBJ databases">
        <title>Spore heat resistance.</title>
        <authorList>
            <person name="Boekhorst J."/>
            <person name="Berendsen E.M."/>
            <person name="Wells-Bennik M.H."/>
            <person name="Kuipers O.P."/>
        </authorList>
    </citation>
    <scope>NUCLEOTIDE SEQUENCE [LARGE SCALE GENOMIC DNA]</scope>
    <source>
        <strain evidence="8 9">AF16</strain>
    </source>
</reference>
<feature type="transmembrane region" description="Helical" evidence="6">
    <location>
        <begin position="20"/>
        <end position="43"/>
    </location>
</feature>
<dbReference type="EMBL" id="LUCQ01000090">
    <property type="protein sequence ID" value="OAO79159.1"/>
    <property type="molecule type" value="Genomic_DNA"/>
</dbReference>
<dbReference type="Proteomes" id="UP000078336">
    <property type="component" value="Unassembled WGS sequence"/>
</dbReference>
<evidence type="ECO:0000256" key="1">
    <source>
        <dbReference type="ARBA" id="ARBA00004651"/>
    </source>
</evidence>
<sequence length="123" mass="12802">MKEQAAIQTSVANIQQKRGILITGLLVAMLFGALDGTIVGTALPRIVGELGGLSMMAWLTTAYMLTSTTIVPIAGKLADLFGRKSIYISGLAIFIIGSALCGMADTMTQLIIFRAIQGIGAGL</sequence>
<feature type="domain" description="Major facilitator superfamily (MFS) profile" evidence="7">
    <location>
        <begin position="21"/>
        <end position="123"/>
    </location>
</feature>
<protein>
    <submittedName>
        <fullName evidence="8">Multidrug efflux transporter MdtP</fullName>
    </submittedName>
</protein>
<keyword evidence="4 6" id="KW-1133">Transmembrane helix</keyword>
<evidence type="ECO:0000313" key="8">
    <source>
        <dbReference type="EMBL" id="OAO79159.1"/>
    </source>
</evidence>
<comment type="caution">
    <text evidence="8">The sequence shown here is derived from an EMBL/GenBank/DDBJ whole genome shotgun (WGS) entry which is preliminary data.</text>
</comment>
<name>A0A178TCX7_9BACL</name>
<dbReference type="InterPro" id="IPR011701">
    <property type="entry name" value="MFS"/>
</dbReference>
<dbReference type="GO" id="GO:0005886">
    <property type="term" value="C:plasma membrane"/>
    <property type="evidence" value="ECO:0007669"/>
    <property type="project" value="UniProtKB-SubCell"/>
</dbReference>
<dbReference type="PROSITE" id="PS50850">
    <property type="entry name" value="MFS"/>
    <property type="match status" value="1"/>
</dbReference>
<dbReference type="Pfam" id="PF07690">
    <property type="entry name" value="MFS_1"/>
    <property type="match status" value="1"/>
</dbReference>
<evidence type="ECO:0000313" key="9">
    <source>
        <dbReference type="Proteomes" id="UP000078336"/>
    </source>
</evidence>
<keyword evidence="5 6" id="KW-0472">Membrane</keyword>
<keyword evidence="9" id="KW-1185">Reference proteome</keyword>
<dbReference type="GO" id="GO:0022857">
    <property type="term" value="F:transmembrane transporter activity"/>
    <property type="evidence" value="ECO:0007669"/>
    <property type="project" value="InterPro"/>
</dbReference>
<evidence type="ECO:0000256" key="2">
    <source>
        <dbReference type="ARBA" id="ARBA00022448"/>
    </source>
</evidence>
<evidence type="ECO:0000256" key="4">
    <source>
        <dbReference type="ARBA" id="ARBA00022989"/>
    </source>
</evidence>
<dbReference type="PROSITE" id="PS00216">
    <property type="entry name" value="SUGAR_TRANSPORT_1"/>
    <property type="match status" value="1"/>
</dbReference>
<dbReference type="InterPro" id="IPR036259">
    <property type="entry name" value="MFS_trans_sf"/>
</dbReference>
<feature type="transmembrane region" description="Helical" evidence="6">
    <location>
        <begin position="86"/>
        <end position="104"/>
    </location>
</feature>
<dbReference type="AlphaFoldDB" id="A0A178TCX7"/>
<evidence type="ECO:0000259" key="7">
    <source>
        <dbReference type="PROSITE" id="PS50850"/>
    </source>
</evidence>
<evidence type="ECO:0000256" key="5">
    <source>
        <dbReference type="ARBA" id="ARBA00023136"/>
    </source>
</evidence>
<dbReference type="InterPro" id="IPR005829">
    <property type="entry name" value="Sugar_transporter_CS"/>
</dbReference>
<gene>
    <name evidence="8" type="ORF">TAF16_1478</name>
</gene>
<organism evidence="8 9">
    <name type="scientific">Anoxybacillus flavithermus</name>
    <dbReference type="NCBI Taxonomy" id="33934"/>
    <lineage>
        <taxon>Bacteria</taxon>
        <taxon>Bacillati</taxon>
        <taxon>Bacillota</taxon>
        <taxon>Bacilli</taxon>
        <taxon>Bacillales</taxon>
        <taxon>Anoxybacillaceae</taxon>
        <taxon>Anoxybacillus</taxon>
    </lineage>
</organism>
<evidence type="ECO:0000256" key="3">
    <source>
        <dbReference type="ARBA" id="ARBA00022692"/>
    </source>
</evidence>
<keyword evidence="2" id="KW-0813">Transport</keyword>
<comment type="subcellular location">
    <subcellularLocation>
        <location evidence="1">Cell membrane</location>
        <topology evidence="1">Multi-pass membrane protein</topology>
    </subcellularLocation>
</comment>
<dbReference type="InterPro" id="IPR020846">
    <property type="entry name" value="MFS_dom"/>
</dbReference>
<dbReference type="PANTHER" id="PTHR23501:SF197">
    <property type="entry name" value="COMD"/>
    <property type="match status" value="1"/>
</dbReference>
<accession>A0A178TCX7</accession>
<dbReference type="SUPFAM" id="SSF103473">
    <property type="entry name" value="MFS general substrate transporter"/>
    <property type="match status" value="1"/>
</dbReference>
<dbReference type="PANTHER" id="PTHR23501">
    <property type="entry name" value="MAJOR FACILITATOR SUPERFAMILY"/>
    <property type="match status" value="1"/>
</dbReference>
<keyword evidence="3 6" id="KW-0812">Transmembrane</keyword>
<feature type="transmembrane region" description="Helical" evidence="6">
    <location>
        <begin position="55"/>
        <end position="74"/>
    </location>
</feature>
<evidence type="ECO:0000256" key="6">
    <source>
        <dbReference type="SAM" id="Phobius"/>
    </source>
</evidence>
<dbReference type="PATRIC" id="fig|33934.7.peg.2"/>
<dbReference type="Gene3D" id="1.20.1720.10">
    <property type="entry name" value="Multidrug resistance protein D"/>
    <property type="match status" value="1"/>
</dbReference>